<comment type="subcellular location">
    <subcellularLocation>
        <location evidence="1">Membrane</location>
        <topology evidence="1">Multi-pass membrane protein</topology>
    </subcellularLocation>
</comment>
<feature type="transmembrane region" description="Helical" evidence="8">
    <location>
        <begin position="744"/>
        <end position="776"/>
    </location>
</feature>
<dbReference type="InterPro" id="IPR047258">
    <property type="entry name" value="C2C_MCTP_PRT_plant"/>
</dbReference>
<feature type="compositionally biased region" description="Basic and acidic residues" evidence="7">
    <location>
        <begin position="192"/>
        <end position="203"/>
    </location>
</feature>
<evidence type="ECO:0000256" key="4">
    <source>
        <dbReference type="ARBA" id="ARBA00022737"/>
    </source>
</evidence>
<dbReference type="PROSITE" id="PS50004">
    <property type="entry name" value="C2"/>
    <property type="match status" value="4"/>
</dbReference>
<evidence type="ECO:0000256" key="7">
    <source>
        <dbReference type="SAM" id="MobiDB-lite"/>
    </source>
</evidence>
<comment type="similarity">
    <text evidence="2">Belongs to the MCTP family.</text>
</comment>
<gene>
    <name evidence="10" type="ORF">CB5_LOCUS18343</name>
</gene>
<protein>
    <recommendedName>
        <fullName evidence="9">C2 domain-containing protein</fullName>
    </recommendedName>
</protein>
<dbReference type="InterPro" id="IPR047257">
    <property type="entry name" value="C2B_MCTP_PRT_plant"/>
</dbReference>
<dbReference type="SMART" id="SM00239">
    <property type="entry name" value="C2"/>
    <property type="match status" value="4"/>
</dbReference>
<feature type="domain" description="C2" evidence="9">
    <location>
        <begin position="179"/>
        <end position="309"/>
    </location>
</feature>
<evidence type="ECO:0000256" key="3">
    <source>
        <dbReference type="ARBA" id="ARBA00022692"/>
    </source>
</evidence>
<name>A0A6V7PW92_ANACO</name>
<feature type="region of interest" description="Disordered" evidence="7">
    <location>
        <begin position="172"/>
        <end position="226"/>
    </location>
</feature>
<proteinExistence type="inferred from homology"/>
<feature type="transmembrane region" description="Helical" evidence="8">
    <location>
        <begin position="859"/>
        <end position="886"/>
    </location>
</feature>
<dbReference type="AlphaFoldDB" id="A0A6V7PW92"/>
<evidence type="ECO:0000256" key="8">
    <source>
        <dbReference type="SAM" id="Phobius"/>
    </source>
</evidence>
<sequence>MSNLTLGVEVVSARELARPRDGDGTANAFAELHFDSQQSRTTVKDRDLSPVWNEAFRFRVSDPSSLPELRLDALVFHLNRSTGSRSLLGKACISGTSFVSFADAATLYYPLEKRSLFSRPGGARPQSDPPSLADKTETVARNNSFLHLSREQVAAEPALTFAVKEMKPEPLRAVKPTLRSAPAAPSGAGLPRRPDRRDLRPRGADALPLRPRGEGAGAPPARRRGSIDPFVEVRLGNYRGTTKHFEKKHNPEWDEVFAFSRESVQSSLVEVVLKDKSLAKDGVVGRVHFDLNEVPMRVPPDSPLAPEWYRLENVRGERIKGELMLAVWIGTQADECFPNALHADSAPVDPILASVHIRGSRVGEVFVRAKLGSQVLKTRVAPCRTPPYYRWDEDHLFVAAEPFEEELILSVEDRVGPNKEEVIGHCRVPLAQLERRFDEREVASRWFGLQRHGGGAEAIKEEKFSSKLHLRLCLEGGYHVLSESTHYSSDLRPTAKHLWRDPIGLLELGVLNADGLTPMKTRDGRGTCDPYCVAKYGQKWVRTRTVVDRLSPRFHEQYTWDVHDHATVLTVGVFDNCQLERRPAGAEAVRDAIVGKVRIRLSTLETGRVYTHSYPLLVLHNSGVKKMGELHLAIRFSATSFSDTLHAYSRPLLPRMHYVRPLSMVQQEVLRHQAVQIVALRLSRMEPPLRREVVEHMSDAHAHLWSMRRSKANFFRLMSVFSGVFAVAKWFADVCCWTNPVTTVLVHLLFVMLVCFPELILPTFFLYLFLIGLWNYRRRPRHPPHMNTRISHADVAHPDELDEEFDTFPTSRSPEIVRMRYDRLRSVAGRIQTIVGDVATQGERCQALVSWRDPRATAVFLLFCLCAALVLYVTPFPVVALLPGFYCMRHPRFRNRLPAVPMNFFRRLPARTDCLL</sequence>
<evidence type="ECO:0000256" key="5">
    <source>
        <dbReference type="ARBA" id="ARBA00022989"/>
    </source>
</evidence>
<organism evidence="10">
    <name type="scientific">Ananas comosus var. bracteatus</name>
    <name type="common">red pineapple</name>
    <dbReference type="NCBI Taxonomy" id="296719"/>
    <lineage>
        <taxon>Eukaryota</taxon>
        <taxon>Viridiplantae</taxon>
        <taxon>Streptophyta</taxon>
        <taxon>Embryophyta</taxon>
        <taxon>Tracheophyta</taxon>
        <taxon>Spermatophyta</taxon>
        <taxon>Magnoliopsida</taxon>
        <taxon>Liliopsida</taxon>
        <taxon>Poales</taxon>
        <taxon>Bromeliaceae</taxon>
        <taxon>Bromelioideae</taxon>
        <taxon>Ananas</taxon>
    </lineage>
</organism>
<dbReference type="CDD" id="cd04019">
    <property type="entry name" value="C2C_MCTP_PRT_plant"/>
    <property type="match status" value="1"/>
</dbReference>
<feature type="compositionally biased region" description="Low complexity" evidence="7">
    <location>
        <begin position="178"/>
        <end position="191"/>
    </location>
</feature>
<feature type="domain" description="C2" evidence="9">
    <location>
        <begin position="1"/>
        <end position="109"/>
    </location>
</feature>
<feature type="domain" description="C2" evidence="9">
    <location>
        <begin position="487"/>
        <end position="614"/>
    </location>
</feature>
<dbReference type="EMBL" id="LR862153">
    <property type="protein sequence ID" value="CAD1835132.1"/>
    <property type="molecule type" value="Genomic_DNA"/>
</dbReference>
<dbReference type="GO" id="GO:0016020">
    <property type="term" value="C:membrane"/>
    <property type="evidence" value="ECO:0007669"/>
    <property type="project" value="UniProtKB-SubCell"/>
</dbReference>
<dbReference type="InterPro" id="IPR013583">
    <property type="entry name" value="MCTP_C"/>
</dbReference>
<evidence type="ECO:0000256" key="2">
    <source>
        <dbReference type="ARBA" id="ARBA00007923"/>
    </source>
</evidence>
<dbReference type="SUPFAM" id="SSF49562">
    <property type="entry name" value="C2 domain (Calcium/lipid-binding domain, CaLB)"/>
    <property type="match status" value="4"/>
</dbReference>
<evidence type="ECO:0000256" key="1">
    <source>
        <dbReference type="ARBA" id="ARBA00004141"/>
    </source>
</evidence>
<keyword evidence="3 8" id="KW-0812">Transmembrane</keyword>
<dbReference type="InterPro" id="IPR047255">
    <property type="entry name" value="C2D_MCTP_PRT_plant"/>
</dbReference>
<dbReference type="Pfam" id="PF00168">
    <property type="entry name" value="C2"/>
    <property type="match status" value="4"/>
</dbReference>
<keyword evidence="5 8" id="KW-1133">Transmembrane helix</keyword>
<dbReference type="CDD" id="cd08378">
    <property type="entry name" value="C2B_MCTP_PRT_plant"/>
    <property type="match status" value="1"/>
</dbReference>
<evidence type="ECO:0000259" key="9">
    <source>
        <dbReference type="PROSITE" id="PS50004"/>
    </source>
</evidence>
<dbReference type="CDD" id="cd08379">
    <property type="entry name" value="C2D_MCTP_PRT_plant"/>
    <property type="match status" value="1"/>
</dbReference>
<evidence type="ECO:0000313" key="10">
    <source>
        <dbReference type="EMBL" id="CAD1835132.1"/>
    </source>
</evidence>
<dbReference type="InterPro" id="IPR000008">
    <property type="entry name" value="C2_dom"/>
</dbReference>
<dbReference type="InterPro" id="IPR035892">
    <property type="entry name" value="C2_domain_sf"/>
</dbReference>
<reference evidence="10" key="1">
    <citation type="submission" date="2020-07" db="EMBL/GenBank/DDBJ databases">
        <authorList>
            <person name="Lin J."/>
        </authorList>
    </citation>
    <scope>NUCLEOTIDE SEQUENCE</scope>
</reference>
<dbReference type="PANTHER" id="PTHR31425">
    <property type="entry name" value="PHOSPHORIBOSYLANTHRANILATE TRANSFERASE ISOFORM 1"/>
    <property type="match status" value="1"/>
</dbReference>
<accession>A0A6V7PW92</accession>
<dbReference type="InterPro" id="IPR047259">
    <property type="entry name" value="QUIRKY-like"/>
</dbReference>
<dbReference type="FunFam" id="2.60.40.150:FF:000090">
    <property type="entry name" value="C2 domain-containing protein"/>
    <property type="match status" value="1"/>
</dbReference>
<keyword evidence="4" id="KW-0677">Repeat</keyword>
<evidence type="ECO:0000256" key="6">
    <source>
        <dbReference type="ARBA" id="ARBA00023136"/>
    </source>
</evidence>
<feature type="domain" description="C2" evidence="9">
    <location>
        <begin position="319"/>
        <end position="447"/>
    </location>
</feature>
<keyword evidence="6 8" id="KW-0472">Membrane</keyword>
<dbReference type="Pfam" id="PF08372">
    <property type="entry name" value="PRT_C"/>
    <property type="match status" value="1"/>
</dbReference>
<dbReference type="PANTHER" id="PTHR31425:SF6">
    <property type="entry name" value="OS02G0663900 PROTEIN"/>
    <property type="match status" value="1"/>
</dbReference>
<dbReference type="Gene3D" id="2.60.40.150">
    <property type="entry name" value="C2 domain"/>
    <property type="match status" value="4"/>
</dbReference>